<dbReference type="Proteomes" id="UP000053937">
    <property type="component" value="Unassembled WGS sequence"/>
</dbReference>
<keyword evidence="3" id="KW-1185">Reference proteome</keyword>
<dbReference type="OrthoDB" id="9780932at2"/>
<name>A0A101J4S4_CHLLI</name>
<organism evidence="2 3">
    <name type="scientific">Chlorobium limicola</name>
    <dbReference type="NCBI Taxonomy" id="1092"/>
    <lineage>
        <taxon>Bacteria</taxon>
        <taxon>Pseudomonadati</taxon>
        <taxon>Chlorobiota</taxon>
        <taxon>Chlorobiia</taxon>
        <taxon>Chlorobiales</taxon>
        <taxon>Chlorobiaceae</taxon>
        <taxon>Chlorobium/Pelodictyon group</taxon>
        <taxon>Chlorobium</taxon>
    </lineage>
</organism>
<evidence type="ECO:0000259" key="1">
    <source>
        <dbReference type="Pfam" id="PF00561"/>
    </source>
</evidence>
<dbReference type="PRINTS" id="PR00412">
    <property type="entry name" value="EPOXHYDRLASE"/>
</dbReference>
<feature type="domain" description="AB hydrolase-1" evidence="1">
    <location>
        <begin position="18"/>
        <end position="246"/>
    </location>
</feature>
<dbReference type="InterPro" id="IPR000073">
    <property type="entry name" value="AB_hydrolase_1"/>
</dbReference>
<comment type="caution">
    <text evidence="2">The sequence shown here is derived from an EMBL/GenBank/DDBJ whole genome shotgun (WGS) entry which is preliminary data.</text>
</comment>
<dbReference type="PANTHER" id="PTHR43798:SF29">
    <property type="entry name" value="AB HYDROLASE-1 DOMAIN-CONTAINING PROTEIN"/>
    <property type="match status" value="1"/>
</dbReference>
<dbReference type="InterPro" id="IPR050266">
    <property type="entry name" value="AB_hydrolase_sf"/>
</dbReference>
<sequence>MLTTQCTNGAESGCDGYAVLLLHAFPLSAGMWDHQLRALEEAGIAAIAPNAYGIEGSDEMPDWTFDGYARDLCAMLDGIGCRKATVAGLSMGGYQAFAFYRLFPERTASLVLCDTRAEADAPESAKQRQEFIEAVESGGPAEAIKRMMPNYFTPETRNANPSLVERAAAMITAQSVTAITSAMKAIMKREDATPLLQDIACPVLVLNGREDRLTTAQTAEDIAKGIPGAELELIQDAGHLSNMEQPDRFNRALLGHISRVMSL</sequence>
<accession>A0A101J4S4</accession>
<dbReference type="AlphaFoldDB" id="A0A101J4S4"/>
<dbReference type="InterPro" id="IPR029058">
    <property type="entry name" value="AB_hydrolase_fold"/>
</dbReference>
<keyword evidence="2" id="KW-0378">Hydrolase</keyword>
<dbReference type="PANTHER" id="PTHR43798">
    <property type="entry name" value="MONOACYLGLYCEROL LIPASE"/>
    <property type="match status" value="1"/>
</dbReference>
<dbReference type="Pfam" id="PF00561">
    <property type="entry name" value="Abhydrolase_1"/>
    <property type="match status" value="1"/>
</dbReference>
<dbReference type="PRINTS" id="PR00111">
    <property type="entry name" value="ABHYDROLASE"/>
</dbReference>
<dbReference type="InterPro" id="IPR000639">
    <property type="entry name" value="Epox_hydrolase-like"/>
</dbReference>
<dbReference type="SUPFAM" id="SSF53474">
    <property type="entry name" value="alpha/beta-Hydrolases"/>
    <property type="match status" value="1"/>
</dbReference>
<protein>
    <submittedName>
        <fullName evidence="2">Alpha/beta hydrolase</fullName>
    </submittedName>
</protein>
<evidence type="ECO:0000313" key="2">
    <source>
        <dbReference type="EMBL" id="KUL20209.1"/>
    </source>
</evidence>
<dbReference type="EMBL" id="LMBR01000257">
    <property type="protein sequence ID" value="KUL20209.1"/>
    <property type="molecule type" value="Genomic_DNA"/>
</dbReference>
<reference evidence="2 3" key="1">
    <citation type="submission" date="2015-10" db="EMBL/GenBank/DDBJ databases">
        <title>Draft Genome Sequence of Chlorobium limicola strain Frasassi Growing under Artificial Lighting in the Frasassi Cave System.</title>
        <authorList>
            <person name="Mansor M."/>
            <person name="Macalady J."/>
        </authorList>
    </citation>
    <scope>NUCLEOTIDE SEQUENCE [LARGE SCALE GENOMIC DNA]</scope>
    <source>
        <strain evidence="2 3">Frasassi</strain>
    </source>
</reference>
<dbReference type="GO" id="GO:0016787">
    <property type="term" value="F:hydrolase activity"/>
    <property type="evidence" value="ECO:0007669"/>
    <property type="project" value="UniProtKB-KW"/>
</dbReference>
<dbReference type="RefSeq" id="WP_059139768.1">
    <property type="nucleotide sequence ID" value="NZ_LMBR01000257.1"/>
</dbReference>
<gene>
    <name evidence="2" type="ORF">ASB62_10195</name>
</gene>
<proteinExistence type="predicted"/>
<dbReference type="Gene3D" id="3.40.50.1820">
    <property type="entry name" value="alpha/beta hydrolase"/>
    <property type="match status" value="1"/>
</dbReference>
<evidence type="ECO:0000313" key="3">
    <source>
        <dbReference type="Proteomes" id="UP000053937"/>
    </source>
</evidence>